<evidence type="ECO:0000259" key="1">
    <source>
        <dbReference type="Pfam" id="PF12671"/>
    </source>
</evidence>
<gene>
    <name evidence="2" type="ORF">BEN51_01635</name>
</gene>
<organism evidence="2 3">
    <name type="scientific">Clostridium isatidis</name>
    <dbReference type="NCBI Taxonomy" id="182773"/>
    <lineage>
        <taxon>Bacteria</taxon>
        <taxon>Bacillati</taxon>
        <taxon>Bacillota</taxon>
        <taxon>Clostridia</taxon>
        <taxon>Eubacteriales</taxon>
        <taxon>Clostridiaceae</taxon>
        <taxon>Clostridium</taxon>
    </lineage>
</organism>
<dbReference type="PANTHER" id="PTHR40032">
    <property type="entry name" value="EXPORTED PROTEIN-RELATED"/>
    <property type="match status" value="1"/>
</dbReference>
<dbReference type="EMBL" id="CP016786">
    <property type="protein sequence ID" value="ASW44424.1"/>
    <property type="molecule type" value="Genomic_DNA"/>
</dbReference>
<proteinExistence type="predicted"/>
<accession>A0A343JFW6</accession>
<reference evidence="2 3" key="1">
    <citation type="submission" date="2016-08" db="EMBL/GenBank/DDBJ databases">
        <title>Complete Genome Sequence Of The Indigo Reducing Clostridium isatidis DSM15098.</title>
        <authorList>
            <person name="Little G.T."/>
            <person name="Minton N.P."/>
        </authorList>
    </citation>
    <scope>NUCLEOTIDE SEQUENCE [LARGE SCALE GENOMIC DNA]</scope>
    <source>
        <strain evidence="2 3">DSM 15098</strain>
    </source>
</reference>
<dbReference type="InterPro" id="IPR024301">
    <property type="entry name" value="Amidase_6"/>
</dbReference>
<dbReference type="PANTHER" id="PTHR40032:SF1">
    <property type="entry name" value="EXPORTED PROTEIN"/>
    <property type="match status" value="1"/>
</dbReference>
<feature type="domain" description="Putative amidase" evidence="1">
    <location>
        <begin position="2"/>
        <end position="145"/>
    </location>
</feature>
<sequence>MREYAFKHYNNPNKAFYDFTNLGGDCTNFTSQVIHAGGAPMDSEGKYQWYYYSLNNRSPSWTGVMFLYDYLINNDGLGPHGVDSDFFNVTIGDVIQIDFNDDGIFTHSPVVVQPYIKGSGDLYTLTVAARSYDVFNRPILTYPGVKRYIHLTQYFK</sequence>
<name>A0A343JFW6_9CLOT</name>
<dbReference type="Proteomes" id="UP000264883">
    <property type="component" value="Chromosome"/>
</dbReference>
<dbReference type="Pfam" id="PF12671">
    <property type="entry name" value="Amidase_6"/>
    <property type="match status" value="1"/>
</dbReference>
<evidence type="ECO:0000313" key="3">
    <source>
        <dbReference type="Proteomes" id="UP000264883"/>
    </source>
</evidence>
<protein>
    <recommendedName>
        <fullName evidence="1">Putative amidase domain-containing protein</fullName>
    </recommendedName>
</protein>
<dbReference type="AlphaFoldDB" id="A0A343JFW6"/>
<dbReference type="KEGG" id="cia:BEN51_01635"/>
<evidence type="ECO:0000313" key="2">
    <source>
        <dbReference type="EMBL" id="ASW44424.1"/>
    </source>
</evidence>
<keyword evidence="3" id="KW-1185">Reference proteome</keyword>